<keyword evidence="2 3" id="KW-0786">Thiamine pyrophosphate</keyword>
<feature type="domain" description="Thiamine pyrophosphate enzyme N-terminal TPP-binding" evidence="6">
    <location>
        <begin position="6"/>
        <end position="119"/>
    </location>
</feature>
<dbReference type="InterPro" id="IPR029035">
    <property type="entry name" value="DHS-like_NAD/FAD-binding_dom"/>
</dbReference>
<evidence type="ECO:0000259" key="4">
    <source>
        <dbReference type="Pfam" id="PF00205"/>
    </source>
</evidence>
<dbReference type="EMBL" id="SHKI01000004">
    <property type="protein sequence ID" value="RZT66237.1"/>
    <property type="molecule type" value="Genomic_DNA"/>
</dbReference>
<protein>
    <submittedName>
        <fullName evidence="7">Acetolactate synthase-1/2/3 large subunit</fullName>
    </submittedName>
</protein>
<dbReference type="InterPro" id="IPR045229">
    <property type="entry name" value="TPP_enz"/>
</dbReference>
<dbReference type="GO" id="GO:0000287">
    <property type="term" value="F:magnesium ion binding"/>
    <property type="evidence" value="ECO:0007669"/>
    <property type="project" value="InterPro"/>
</dbReference>
<dbReference type="CDD" id="cd00568">
    <property type="entry name" value="TPP_enzymes"/>
    <property type="match status" value="1"/>
</dbReference>
<comment type="caution">
    <text evidence="7">The sequence shown here is derived from an EMBL/GenBank/DDBJ whole genome shotgun (WGS) entry which is preliminary data.</text>
</comment>
<dbReference type="InterPro" id="IPR012000">
    <property type="entry name" value="Thiamin_PyroP_enz_cen_dom"/>
</dbReference>
<dbReference type="GO" id="GO:0030976">
    <property type="term" value="F:thiamine pyrophosphate binding"/>
    <property type="evidence" value="ECO:0007669"/>
    <property type="project" value="InterPro"/>
</dbReference>
<feature type="domain" description="Thiamine pyrophosphate enzyme central" evidence="4">
    <location>
        <begin position="192"/>
        <end position="301"/>
    </location>
</feature>
<evidence type="ECO:0000256" key="1">
    <source>
        <dbReference type="ARBA" id="ARBA00007812"/>
    </source>
</evidence>
<comment type="similarity">
    <text evidence="1 3">Belongs to the TPP enzyme family.</text>
</comment>
<dbReference type="FunFam" id="3.40.50.970:FF:000007">
    <property type="entry name" value="Acetolactate synthase"/>
    <property type="match status" value="1"/>
</dbReference>
<keyword evidence="8" id="KW-1185">Reference proteome</keyword>
<dbReference type="GO" id="GO:0003984">
    <property type="term" value="F:acetolactate synthase activity"/>
    <property type="evidence" value="ECO:0007669"/>
    <property type="project" value="TreeGrafter"/>
</dbReference>
<dbReference type="PROSITE" id="PS00187">
    <property type="entry name" value="TPP_ENZYMES"/>
    <property type="match status" value="1"/>
</dbReference>
<evidence type="ECO:0000313" key="7">
    <source>
        <dbReference type="EMBL" id="RZT66237.1"/>
    </source>
</evidence>
<dbReference type="Pfam" id="PF02776">
    <property type="entry name" value="TPP_enzyme_N"/>
    <property type="match status" value="1"/>
</dbReference>
<dbReference type="InterPro" id="IPR029061">
    <property type="entry name" value="THDP-binding"/>
</dbReference>
<dbReference type="GO" id="GO:0050660">
    <property type="term" value="F:flavin adenine dinucleotide binding"/>
    <property type="evidence" value="ECO:0007669"/>
    <property type="project" value="TreeGrafter"/>
</dbReference>
<dbReference type="Pfam" id="PF00205">
    <property type="entry name" value="TPP_enzyme_M"/>
    <property type="match status" value="1"/>
</dbReference>
<evidence type="ECO:0000256" key="2">
    <source>
        <dbReference type="ARBA" id="ARBA00023052"/>
    </source>
</evidence>
<dbReference type="GO" id="GO:0005948">
    <property type="term" value="C:acetolactate synthase complex"/>
    <property type="evidence" value="ECO:0007669"/>
    <property type="project" value="TreeGrafter"/>
</dbReference>
<evidence type="ECO:0000259" key="6">
    <source>
        <dbReference type="Pfam" id="PF02776"/>
    </source>
</evidence>
<dbReference type="Gene3D" id="3.40.50.970">
    <property type="match status" value="2"/>
</dbReference>
<dbReference type="PANTHER" id="PTHR18968:SF120">
    <property type="entry name" value="ACETOLACTATE SYNTHASE LARGE SUBUNIT"/>
    <property type="match status" value="1"/>
</dbReference>
<dbReference type="GO" id="GO:0009099">
    <property type="term" value="P:L-valine biosynthetic process"/>
    <property type="evidence" value="ECO:0007669"/>
    <property type="project" value="TreeGrafter"/>
</dbReference>
<dbReference type="GO" id="GO:0009097">
    <property type="term" value="P:isoleucine biosynthetic process"/>
    <property type="evidence" value="ECO:0007669"/>
    <property type="project" value="TreeGrafter"/>
</dbReference>
<name>A0A4Q7U043_9MICO</name>
<reference evidence="7 8" key="1">
    <citation type="journal article" date="2015" name="Stand. Genomic Sci.">
        <title>Genomic Encyclopedia of Bacterial and Archaeal Type Strains, Phase III: the genomes of soil and plant-associated and newly described type strains.</title>
        <authorList>
            <person name="Whitman W.B."/>
            <person name="Woyke T."/>
            <person name="Klenk H.P."/>
            <person name="Zhou Y."/>
            <person name="Lilburn T.G."/>
            <person name="Beck B.J."/>
            <person name="De Vos P."/>
            <person name="Vandamme P."/>
            <person name="Eisen J.A."/>
            <person name="Garrity G."/>
            <person name="Hugenholtz P."/>
            <person name="Kyrpides N.C."/>
        </authorList>
    </citation>
    <scope>NUCLEOTIDE SEQUENCE [LARGE SCALE GENOMIC DNA]</scope>
    <source>
        <strain evidence="7 8">RF6</strain>
    </source>
</reference>
<dbReference type="CDD" id="cd07035">
    <property type="entry name" value="TPP_PYR_POX_like"/>
    <property type="match status" value="1"/>
</dbReference>
<organism evidence="7 8">
    <name type="scientific">Leucobacter luti</name>
    <dbReference type="NCBI Taxonomy" id="340320"/>
    <lineage>
        <taxon>Bacteria</taxon>
        <taxon>Bacillati</taxon>
        <taxon>Actinomycetota</taxon>
        <taxon>Actinomycetes</taxon>
        <taxon>Micrococcales</taxon>
        <taxon>Microbacteriaceae</taxon>
        <taxon>Leucobacter</taxon>
    </lineage>
</organism>
<sequence length="552" mass="58531">MGVGTTVAEDIARQIEARGVPRVYQVPGESFLGLLDALRDGAPRIVTARHEGGAGFMALAEARLSGEPGVAMVTRGPGAANISIAIHTAYQDATPLVVFVGLIPTRERAREAFQEFDPHAWFGSTAKAVFVLDDPESAAERVARAFDIAAAGRPGPVIVGLPEDLLARRVAEPRTLQPPRTRSAVPDPAAMRRTAELIANAQRPVFVVGGDRWDAQAAAAMRRVAEDTGVPVVSDFRAHDAYPHSSPSWVGSLGYGRNDAALAAYDEADLVCYVGTSRKDVLSDGFTIGDRAEHVVVVHADAELHEHTGLLSEHWVMHPAEWLAAYPHAGEPPAAARTERLRRLRDGYLAWSDPGVPSPVTGAVTVEGLFAVLQRRLPTDTIVSVGAGNYVIGALRYLHHDTPRSFVGPRNGAMGLGVPGAVAASLLAPERTVVAFAGDGCFGMNGQELATLQMYGCRVIVILLDNGGYGTIRSHQERAYPDRPSGTHLNNPDFAMIARAHGIAAHTVTELDGFEALLDGALASPASTFFTVRLPQLNAGSGLHDGTGLVAR</sequence>
<evidence type="ECO:0000313" key="8">
    <source>
        <dbReference type="Proteomes" id="UP000291832"/>
    </source>
</evidence>
<evidence type="ECO:0000256" key="3">
    <source>
        <dbReference type="RuleBase" id="RU362132"/>
    </source>
</evidence>
<accession>A0A4Q7U043</accession>
<feature type="domain" description="Thiamine pyrophosphate enzyme TPP-binding" evidence="5">
    <location>
        <begin position="386"/>
        <end position="529"/>
    </location>
</feature>
<dbReference type="AlphaFoldDB" id="A0A4Q7U043"/>
<evidence type="ECO:0000259" key="5">
    <source>
        <dbReference type="Pfam" id="PF02775"/>
    </source>
</evidence>
<dbReference type="InterPro" id="IPR011766">
    <property type="entry name" value="TPP_enzyme_TPP-bd"/>
</dbReference>
<dbReference type="SUPFAM" id="SSF52518">
    <property type="entry name" value="Thiamin diphosphate-binding fold (THDP-binding)"/>
    <property type="match status" value="2"/>
</dbReference>
<dbReference type="Pfam" id="PF02775">
    <property type="entry name" value="TPP_enzyme_C"/>
    <property type="match status" value="1"/>
</dbReference>
<dbReference type="InterPro" id="IPR000399">
    <property type="entry name" value="TPP-bd_CS"/>
</dbReference>
<dbReference type="Gene3D" id="3.40.50.1220">
    <property type="entry name" value="TPP-binding domain"/>
    <property type="match status" value="1"/>
</dbReference>
<dbReference type="Proteomes" id="UP000291832">
    <property type="component" value="Unassembled WGS sequence"/>
</dbReference>
<dbReference type="OrthoDB" id="4494979at2"/>
<dbReference type="PANTHER" id="PTHR18968">
    <property type="entry name" value="THIAMINE PYROPHOSPHATE ENZYMES"/>
    <property type="match status" value="1"/>
</dbReference>
<dbReference type="SUPFAM" id="SSF52467">
    <property type="entry name" value="DHS-like NAD/FAD-binding domain"/>
    <property type="match status" value="1"/>
</dbReference>
<dbReference type="InterPro" id="IPR012001">
    <property type="entry name" value="Thiamin_PyroP_enz_TPP-bd_dom"/>
</dbReference>
<gene>
    <name evidence="7" type="ORF">EV139_1668</name>
</gene>
<proteinExistence type="inferred from homology"/>